<proteinExistence type="predicted"/>
<dbReference type="KEGG" id="alq:C7Y71_011830"/>
<evidence type="ECO:0000313" key="2">
    <source>
        <dbReference type="EMBL" id="QFQ13639.1"/>
    </source>
</evidence>
<name>A0A5P8E9D4_9BACT</name>
<keyword evidence="3" id="KW-1185">Reference proteome</keyword>
<keyword evidence="1" id="KW-0812">Transmembrane</keyword>
<accession>A0A5P8E9D4</accession>
<sequence length="82" mass="9732">MFCTMQARAKYEGTDLTVRRLRRQQYISMFFLICTAVLMFMNREVLNAPFFNRDHWKITLAIAAVFQLYSSFRLPAALKKTE</sequence>
<dbReference type="AlphaFoldDB" id="A0A5P8E9D4"/>
<keyword evidence="1" id="KW-1133">Transmembrane helix</keyword>
<evidence type="ECO:0000313" key="3">
    <source>
        <dbReference type="Proteomes" id="UP000249375"/>
    </source>
</evidence>
<dbReference type="EMBL" id="CP033459">
    <property type="protein sequence ID" value="QFQ13639.1"/>
    <property type="molecule type" value="Genomic_DNA"/>
</dbReference>
<gene>
    <name evidence="2" type="ORF">C7Y71_011830</name>
</gene>
<reference evidence="2 3" key="1">
    <citation type="submission" date="2018-11" db="EMBL/GenBank/DDBJ databases">
        <authorList>
            <person name="Na S.W."/>
            <person name="Baik M."/>
        </authorList>
    </citation>
    <scope>NUCLEOTIDE SEQUENCE [LARGE SCALE GENOMIC DNA]</scope>
    <source>
        <strain evidence="2 3">E39</strain>
    </source>
</reference>
<keyword evidence="1" id="KW-0472">Membrane</keyword>
<organism evidence="2 3">
    <name type="scientific">Pseudoprevotella muciniphila</name>
    <dbReference type="NCBI Taxonomy" id="2133944"/>
    <lineage>
        <taxon>Bacteria</taxon>
        <taxon>Pseudomonadati</taxon>
        <taxon>Bacteroidota</taxon>
        <taxon>Bacteroidia</taxon>
        <taxon>Bacteroidales</taxon>
        <taxon>Prevotellaceae</taxon>
        <taxon>Pseudoprevotella</taxon>
    </lineage>
</organism>
<evidence type="ECO:0000256" key="1">
    <source>
        <dbReference type="SAM" id="Phobius"/>
    </source>
</evidence>
<feature type="transmembrane region" description="Helical" evidence="1">
    <location>
        <begin position="26"/>
        <end position="43"/>
    </location>
</feature>
<dbReference type="Proteomes" id="UP000249375">
    <property type="component" value="Chromosome"/>
</dbReference>
<protein>
    <submittedName>
        <fullName evidence="2">Uncharacterized protein</fullName>
    </submittedName>
</protein>
<feature type="transmembrane region" description="Helical" evidence="1">
    <location>
        <begin position="55"/>
        <end position="72"/>
    </location>
</feature>